<sequence>MSKRLSRLVAVASIALVGSVLAVGAPAQADTSDPNRLGDLILDKTSGTSLTVESQQWTTVDTAAGAICPTGFRQRSGLTATNASGVVQQVGARARATDTLAAGATLGLSPSDAKIHRTADYAWSQAWQLTVADATQLPAGVWEIKHTCQATDTYVPATDKYYSVWIQINADRSWAKIANVGPVAPAKTTPTVAFSGSTANADGSVTLTATVKKADGSTATDATGQVAFQGTAAGATTVSQNVTPTNGVATWTTGVLSAGKQYTFTAGFVGGSDALYNDSTANASTTVTTVAQPVAPQTGDTDITVTIPASPGGLTLTTTPGTVALSTPLLEGTDWVATGNLGEVTVADYRANRVGWNLNGKVTNFVQTADSTKTIAKSNLGWTPQLVGDASANAGAAGNPVLAGTGLTDAGSTLASAAPGVAGTETKVKAGLTLKAPSSSTAAGAYKATLTLTLI</sequence>
<organism evidence="2 3">
    <name type="scientific">Aeromicrobium alkaliterrae</name>
    <dbReference type="NCBI Taxonomy" id="302168"/>
    <lineage>
        <taxon>Bacteria</taxon>
        <taxon>Bacillati</taxon>
        <taxon>Actinomycetota</taxon>
        <taxon>Actinomycetes</taxon>
        <taxon>Propionibacteriales</taxon>
        <taxon>Nocardioidaceae</taxon>
        <taxon>Aeromicrobium</taxon>
    </lineage>
</organism>
<evidence type="ECO:0000313" key="3">
    <source>
        <dbReference type="Proteomes" id="UP001501057"/>
    </source>
</evidence>
<accession>A0ABN2JYB2</accession>
<keyword evidence="1" id="KW-0732">Signal</keyword>
<keyword evidence="3" id="KW-1185">Reference proteome</keyword>
<comment type="caution">
    <text evidence="2">The sequence shown here is derived from an EMBL/GenBank/DDBJ whole genome shotgun (WGS) entry which is preliminary data.</text>
</comment>
<name>A0ABN2JYB2_9ACTN</name>
<evidence type="ECO:0000313" key="2">
    <source>
        <dbReference type="EMBL" id="GAA1743647.1"/>
    </source>
</evidence>
<feature type="chain" id="PRO_5045985764" description="Bacterial Ig-like domain-containing protein" evidence="1">
    <location>
        <begin position="23"/>
        <end position="455"/>
    </location>
</feature>
<evidence type="ECO:0008006" key="4">
    <source>
        <dbReference type="Google" id="ProtNLM"/>
    </source>
</evidence>
<protein>
    <recommendedName>
        <fullName evidence="4">Bacterial Ig-like domain-containing protein</fullName>
    </recommendedName>
</protein>
<gene>
    <name evidence="2" type="ORF">GCM10009710_24600</name>
</gene>
<dbReference type="Proteomes" id="UP001501057">
    <property type="component" value="Unassembled WGS sequence"/>
</dbReference>
<dbReference type="EMBL" id="BAAAME010000004">
    <property type="protein sequence ID" value="GAA1743647.1"/>
    <property type="molecule type" value="Genomic_DNA"/>
</dbReference>
<proteinExistence type="predicted"/>
<reference evidence="2 3" key="1">
    <citation type="journal article" date="2019" name="Int. J. Syst. Evol. Microbiol.">
        <title>The Global Catalogue of Microorganisms (GCM) 10K type strain sequencing project: providing services to taxonomists for standard genome sequencing and annotation.</title>
        <authorList>
            <consortium name="The Broad Institute Genomics Platform"/>
            <consortium name="The Broad Institute Genome Sequencing Center for Infectious Disease"/>
            <person name="Wu L."/>
            <person name="Ma J."/>
        </authorList>
    </citation>
    <scope>NUCLEOTIDE SEQUENCE [LARGE SCALE GENOMIC DNA]</scope>
    <source>
        <strain evidence="2 3">JCM 13518</strain>
    </source>
</reference>
<evidence type="ECO:0000256" key="1">
    <source>
        <dbReference type="SAM" id="SignalP"/>
    </source>
</evidence>
<dbReference type="RefSeq" id="WP_344202002.1">
    <property type="nucleotide sequence ID" value="NZ_BAAAME010000004.1"/>
</dbReference>
<feature type="signal peptide" evidence="1">
    <location>
        <begin position="1"/>
        <end position="22"/>
    </location>
</feature>